<dbReference type="PANTHER" id="PTHR11814">
    <property type="entry name" value="SULFATE TRANSPORTER"/>
    <property type="match status" value="1"/>
</dbReference>
<dbReference type="Pfam" id="PF01740">
    <property type="entry name" value="STAS"/>
    <property type="match status" value="1"/>
</dbReference>
<evidence type="ECO:0000256" key="1">
    <source>
        <dbReference type="ARBA" id="ARBA00004141"/>
    </source>
</evidence>
<dbReference type="GO" id="GO:0016020">
    <property type="term" value="C:membrane"/>
    <property type="evidence" value="ECO:0007669"/>
    <property type="project" value="UniProtKB-SubCell"/>
</dbReference>
<evidence type="ECO:0000313" key="7">
    <source>
        <dbReference type="EMBL" id="EIC29415.1"/>
    </source>
</evidence>
<dbReference type="SUPFAM" id="SSF52091">
    <property type="entry name" value="SpoIIaa-like"/>
    <property type="match status" value="1"/>
</dbReference>
<evidence type="ECO:0000256" key="5">
    <source>
        <dbReference type="SAM" id="Phobius"/>
    </source>
</evidence>
<evidence type="ECO:0000256" key="2">
    <source>
        <dbReference type="ARBA" id="ARBA00022692"/>
    </source>
</evidence>
<dbReference type="CDD" id="cd07042">
    <property type="entry name" value="STAS_SulP_like_sulfate_transporter"/>
    <property type="match status" value="1"/>
</dbReference>
<feature type="transmembrane region" description="Helical" evidence="5">
    <location>
        <begin position="341"/>
        <end position="361"/>
    </location>
</feature>
<keyword evidence="8" id="KW-1185">Reference proteome</keyword>
<feature type="transmembrane region" description="Helical" evidence="5">
    <location>
        <begin position="210"/>
        <end position="231"/>
    </location>
</feature>
<dbReference type="EMBL" id="CM001475">
    <property type="protein sequence ID" value="EIC29415.1"/>
    <property type="molecule type" value="Genomic_DNA"/>
</dbReference>
<dbReference type="HOGENOM" id="CLU_003182_13_2_6"/>
<dbReference type="RefSeq" id="WP_005371242.1">
    <property type="nucleotide sequence ID" value="NZ_CM001475.1"/>
</dbReference>
<dbReference type="AlphaFoldDB" id="H8GM54"/>
<feature type="transmembrane region" description="Helical" evidence="5">
    <location>
        <begin position="133"/>
        <end position="151"/>
    </location>
</feature>
<dbReference type="Proteomes" id="UP000005090">
    <property type="component" value="Chromosome"/>
</dbReference>
<protein>
    <submittedName>
        <fullName evidence="7">Sulfate permease-like transporter, MFS superfamily</fullName>
    </submittedName>
</protein>
<gene>
    <name evidence="7" type="ORF">Metal_1636</name>
</gene>
<dbReference type="PROSITE" id="PS50801">
    <property type="entry name" value="STAS"/>
    <property type="match status" value="1"/>
</dbReference>
<dbReference type="eggNOG" id="COG0659">
    <property type="taxonomic scope" value="Bacteria"/>
</dbReference>
<dbReference type="InterPro" id="IPR011547">
    <property type="entry name" value="SLC26A/SulP_dom"/>
</dbReference>
<feature type="transmembrane region" description="Helical" evidence="5">
    <location>
        <begin position="25"/>
        <end position="45"/>
    </location>
</feature>
<feature type="transmembrane region" description="Helical" evidence="5">
    <location>
        <begin position="179"/>
        <end position="198"/>
    </location>
</feature>
<dbReference type="InterPro" id="IPR002645">
    <property type="entry name" value="STAS_dom"/>
</dbReference>
<organism evidence="7 8">
    <name type="scientific">Methylomicrobium album BG8</name>
    <dbReference type="NCBI Taxonomy" id="686340"/>
    <lineage>
        <taxon>Bacteria</taxon>
        <taxon>Pseudomonadati</taxon>
        <taxon>Pseudomonadota</taxon>
        <taxon>Gammaproteobacteria</taxon>
        <taxon>Methylococcales</taxon>
        <taxon>Methylococcaceae</taxon>
        <taxon>Methylomicrobium</taxon>
    </lineage>
</organism>
<evidence type="ECO:0000313" key="8">
    <source>
        <dbReference type="Proteomes" id="UP000005090"/>
    </source>
</evidence>
<dbReference type="InterPro" id="IPR001902">
    <property type="entry name" value="SLC26A/SulP_fam"/>
</dbReference>
<feature type="transmembrane region" description="Helical" evidence="5">
    <location>
        <begin position="407"/>
        <end position="428"/>
    </location>
</feature>
<evidence type="ECO:0000256" key="3">
    <source>
        <dbReference type="ARBA" id="ARBA00022989"/>
    </source>
</evidence>
<dbReference type="InterPro" id="IPR036513">
    <property type="entry name" value="STAS_dom_sf"/>
</dbReference>
<feature type="transmembrane region" description="Helical" evidence="5">
    <location>
        <begin position="66"/>
        <end position="90"/>
    </location>
</feature>
<feature type="transmembrane region" description="Helical" evidence="5">
    <location>
        <begin position="102"/>
        <end position="121"/>
    </location>
</feature>
<feature type="domain" description="STAS" evidence="6">
    <location>
        <begin position="452"/>
        <end position="566"/>
    </location>
</feature>
<dbReference type="GO" id="GO:0055085">
    <property type="term" value="P:transmembrane transport"/>
    <property type="evidence" value="ECO:0007669"/>
    <property type="project" value="InterPro"/>
</dbReference>
<keyword evidence="2 5" id="KW-0812">Transmembrane</keyword>
<feature type="transmembrane region" description="Helical" evidence="5">
    <location>
        <begin position="368"/>
        <end position="387"/>
    </location>
</feature>
<evidence type="ECO:0000259" key="6">
    <source>
        <dbReference type="PROSITE" id="PS50801"/>
    </source>
</evidence>
<feature type="transmembrane region" description="Helical" evidence="5">
    <location>
        <begin position="268"/>
        <end position="291"/>
    </location>
</feature>
<feature type="transmembrane region" description="Helical" evidence="5">
    <location>
        <begin position="303"/>
        <end position="326"/>
    </location>
</feature>
<comment type="subcellular location">
    <subcellularLocation>
        <location evidence="1">Membrane</location>
        <topology evidence="1">Multi-pass membrane protein</topology>
    </subcellularLocation>
</comment>
<name>H8GM54_METAL</name>
<dbReference type="STRING" id="686340.Metal_1636"/>
<accession>H8GM54</accession>
<reference evidence="7 8" key="1">
    <citation type="journal article" date="2013" name="Genome Announc.">
        <title>Genome Sequence of the Obligate Gammaproteobacterial Methanotroph Methylomicrobium album Strain BG8.</title>
        <authorList>
            <person name="Kits K.D."/>
            <person name="Kalyuzhnaya M.G."/>
            <person name="Klotz M.G."/>
            <person name="Jetten M.S."/>
            <person name="Op den Camp H.J."/>
            <person name="Vuilleumier S."/>
            <person name="Bringel F."/>
            <person name="Dispirito A.A."/>
            <person name="Murrell J.C."/>
            <person name="Bruce D."/>
            <person name="Cheng J.F."/>
            <person name="Copeland A."/>
            <person name="Goodwin L."/>
            <person name="Hauser L."/>
            <person name="Lajus A."/>
            <person name="Land M.L."/>
            <person name="Lapidus A."/>
            <person name="Lucas S."/>
            <person name="Medigue C."/>
            <person name="Pitluck S."/>
            <person name="Woyke T."/>
            <person name="Zeytun A."/>
            <person name="Stein L.Y."/>
        </authorList>
    </citation>
    <scope>NUCLEOTIDE SEQUENCE [LARGE SCALE GENOMIC DNA]</scope>
    <source>
        <strain evidence="7 8">BG8</strain>
    </source>
</reference>
<dbReference type="Gene3D" id="3.30.750.24">
    <property type="entry name" value="STAS domain"/>
    <property type="match status" value="1"/>
</dbReference>
<proteinExistence type="predicted"/>
<sequence length="567" mass="60783">MRPTDFLPIFGWLKTYSRSDLQGDAFASAITAILLVPQGIAYALLAGIPPQLGLYASILPPMLYALFGTSRTLSVGPVSIAAVMIASALASPEISALHQPEQSAVMLAAETGMILLLMALLRMGSLVNFISHPVLTGFTSGASILIVFSQLPPLLGLAKFDCTWSLGCYADTVRTANPAAAATGFCALSLLILFGRPLTGLLKKTAMKPAWITAVSKCGPLLAVALGAAAVNRFDLHTDYRVATVGPIPAGLPALRFDMGDYAHWRLLLPYAVLIALVAYVESVAIAKAIANLKGEKIRPNQELFGLGAANIASALSGGMAVAGGFSRTMVNFSAGARTQLAMLAASGLVALALMFFSPYFAAIPKSVLAAIILVAITPLIRLKNIVDTWRYDASDGLAEGVTLLGVLVLGIEEGITLGIVLTLISYLRITSHPHIAVVGRIQGTEHFRNVKRHEVKTWRHLLLLRVDENLTFANVNYVEEFITDQLRRQPDIRHIVLIFASVSYIDSTALEVIEGLNDTLKNRNITLHLSEAKGPVLDKLQKTDFLGHLKPGKVFFRTQDAVNELA</sequence>
<keyword evidence="3 5" id="KW-1133">Transmembrane helix</keyword>
<evidence type="ECO:0000256" key="4">
    <source>
        <dbReference type="ARBA" id="ARBA00023136"/>
    </source>
</evidence>
<keyword evidence="4 5" id="KW-0472">Membrane</keyword>
<dbReference type="Pfam" id="PF00916">
    <property type="entry name" value="Sulfate_transp"/>
    <property type="match status" value="1"/>
</dbReference>